<comment type="similarity">
    <text evidence="1">Belongs to the bacterial solute-binding protein 3 family.</text>
</comment>
<feature type="domain" description="Solute-binding protein family 3/N-terminal" evidence="5">
    <location>
        <begin position="374"/>
        <end position="612"/>
    </location>
</feature>
<keyword evidence="4" id="KW-1133">Transmembrane helix</keyword>
<feature type="transmembrane region" description="Helical" evidence="4">
    <location>
        <begin position="323"/>
        <end position="346"/>
    </location>
</feature>
<evidence type="ECO:0000256" key="4">
    <source>
        <dbReference type="SAM" id="Phobius"/>
    </source>
</evidence>
<organism evidence="6 7">
    <name type="scientific">Seminavis robusta</name>
    <dbReference type="NCBI Taxonomy" id="568900"/>
    <lineage>
        <taxon>Eukaryota</taxon>
        <taxon>Sar</taxon>
        <taxon>Stramenopiles</taxon>
        <taxon>Ochrophyta</taxon>
        <taxon>Bacillariophyta</taxon>
        <taxon>Bacillariophyceae</taxon>
        <taxon>Bacillariophycidae</taxon>
        <taxon>Naviculales</taxon>
        <taxon>Naviculaceae</taxon>
        <taxon>Seminavis</taxon>
    </lineage>
</organism>
<protein>
    <submittedName>
        <fullName evidence="6">Amino-acid ABC transporter-binding protein YhdW</fullName>
    </submittedName>
</protein>
<evidence type="ECO:0000256" key="1">
    <source>
        <dbReference type="ARBA" id="ARBA00010333"/>
    </source>
</evidence>
<dbReference type="Gene3D" id="3.40.190.10">
    <property type="entry name" value="Periplasmic binding protein-like II"/>
    <property type="match status" value="3"/>
</dbReference>
<dbReference type="Proteomes" id="UP001153069">
    <property type="component" value="Unassembled WGS sequence"/>
</dbReference>
<sequence length="896" mass="97150">MGISADRAVEDPNSCHTDTPLLESESTAFLEGSYVPAHGAAIDSSITGRDAEIPDEIVISPARLDASQNQLRLSAASTATMPASVLELILNTRIGSGRFQIENEEDEKTIDTMAKLKAGEERTGIKMDEDKQKKPVSMTRRTADALRVSGKSALTKMETKLLEELQGTNTKTSQVILQAEEEEQAAEESGQMEISVAHQLESGSGTFTADAQEPGAFAVDSSAHTRERQETGTLTAFQDDSNLDTVPAPPALMAFSSVMINGEPVTIAHSATIATAVQIDHSEVEEEIRERILREAVEADVVSPQEEEEGGNKDEEGTTRWKWLVGILGVLLIAVIVVAATVPIMANRAETEAVEEGSVRPTGSTLEAVLERGFVRCGISGDVQGFSQPDPVTGEMDGMNVDHCRAISVAVFGATTNIEFVNVVTKDRFIKLANWDVDVLAITTTVTMERQVFEASAQTGFQFSAPFFYAGMMFGGVPSYVECADNLDSIHGACRSLKVCVITGTTHELLLQELFPGGFVIPSVLVDEMIDNFMSGECHVMASEAPNIPSTRIYDAGYAGEYVHGHKLFSREPLSIATRQGDAEWTNLVNMVVNTFYFAEAHNITQANAHEMESILVRGEESGRTIEMMQAIVSHLGNYEELYQRHLQHLMPRKGLNLLYGKHNKDLQASKGLLFSYPFGSVDTRGEGPIPGKALDRILARGHLRCGIPVPGNANSGLDAILCQAIAAAIFAGDTDAVEFVEIEDTGVSRRNALDDGLLDIVAGVRVTMQTDYLGYTFSPPYYHFHSNDTTGQGLQALGMMTTDDDKQFSDFVFWVVMTMIFADENAIGPANVTAIPVVLLWGEGLKQSLRDCVYALGTYGDVYNRSLQEAAPRSGANLLNQGPLFGPQQFSVPFS</sequence>
<dbReference type="EMBL" id="CAICTM010000670">
    <property type="protein sequence ID" value="CAB9514743.1"/>
    <property type="molecule type" value="Genomic_DNA"/>
</dbReference>
<dbReference type="SMART" id="SM00062">
    <property type="entry name" value="PBPb"/>
    <property type="match status" value="1"/>
</dbReference>
<reference evidence="6" key="1">
    <citation type="submission" date="2020-06" db="EMBL/GenBank/DDBJ databases">
        <authorList>
            <consortium name="Plant Systems Biology data submission"/>
        </authorList>
    </citation>
    <scope>NUCLEOTIDE SEQUENCE</scope>
    <source>
        <strain evidence="6">D6</strain>
    </source>
</reference>
<name>A0A9N8E5G7_9STRA</name>
<evidence type="ECO:0000313" key="7">
    <source>
        <dbReference type="Proteomes" id="UP001153069"/>
    </source>
</evidence>
<dbReference type="SUPFAM" id="SSF53850">
    <property type="entry name" value="Periplasmic binding protein-like II"/>
    <property type="match status" value="1"/>
</dbReference>
<evidence type="ECO:0000313" key="6">
    <source>
        <dbReference type="EMBL" id="CAB9514743.1"/>
    </source>
</evidence>
<dbReference type="GO" id="GO:0006865">
    <property type="term" value="P:amino acid transport"/>
    <property type="evidence" value="ECO:0007669"/>
    <property type="project" value="TreeGrafter"/>
</dbReference>
<proteinExistence type="inferred from homology"/>
<keyword evidence="4" id="KW-0812">Transmembrane</keyword>
<evidence type="ECO:0000256" key="3">
    <source>
        <dbReference type="ARBA" id="ARBA00022729"/>
    </source>
</evidence>
<keyword evidence="4" id="KW-0472">Membrane</keyword>
<dbReference type="InterPro" id="IPR001638">
    <property type="entry name" value="Solute-binding_3/MltF_N"/>
</dbReference>
<dbReference type="InterPro" id="IPR051455">
    <property type="entry name" value="Bact_solute-bind_prot3"/>
</dbReference>
<keyword evidence="7" id="KW-1185">Reference proteome</keyword>
<dbReference type="PANTHER" id="PTHR30085:SF6">
    <property type="entry name" value="ABC TRANSPORTER GLUTAMINE-BINDING PROTEIN GLNH"/>
    <property type="match status" value="1"/>
</dbReference>
<evidence type="ECO:0000259" key="5">
    <source>
        <dbReference type="SMART" id="SM00062"/>
    </source>
</evidence>
<dbReference type="AlphaFoldDB" id="A0A9N8E5G7"/>
<keyword evidence="3" id="KW-0732">Signal</keyword>
<dbReference type="PANTHER" id="PTHR30085">
    <property type="entry name" value="AMINO ACID ABC TRANSPORTER PERMEASE"/>
    <property type="match status" value="1"/>
</dbReference>
<dbReference type="OrthoDB" id="47557at2759"/>
<gene>
    <name evidence="6" type="ORF">SEMRO_671_G184950.1</name>
</gene>
<keyword evidence="2" id="KW-0813">Transport</keyword>
<comment type="caution">
    <text evidence="6">The sequence shown here is derived from an EMBL/GenBank/DDBJ whole genome shotgun (WGS) entry which is preliminary data.</text>
</comment>
<evidence type="ECO:0000256" key="2">
    <source>
        <dbReference type="ARBA" id="ARBA00022448"/>
    </source>
</evidence>
<accession>A0A9N8E5G7</accession>